<keyword evidence="3" id="KW-0276">Fatty acid metabolism</keyword>
<keyword evidence="4" id="KW-0442">Lipid degradation</keyword>
<dbReference type="RefSeq" id="WP_303957504.1">
    <property type="nucleotide sequence ID" value="NZ_JBBGAZ010000012.1"/>
</dbReference>
<comment type="caution">
    <text evidence="15">The sequence shown here is derived from an EMBL/GenBank/DDBJ whole genome shotgun (WGS) entry which is preliminary data.</text>
</comment>
<reference evidence="15 16" key="1">
    <citation type="submission" date="2024-03" db="EMBL/GenBank/DDBJ databases">
        <title>Cognatishimia coralii sp. nov., a marine bacterium isolated from coral surrounding seawater.</title>
        <authorList>
            <person name="Liu X."/>
            <person name="Liu S."/>
            <person name="Sun H."/>
            <person name="Zhang Y."/>
        </authorList>
    </citation>
    <scope>NUCLEOTIDE SEQUENCE [LARGE SCALE GENOMIC DNA]</scope>
    <source>
        <strain evidence="15 16">D5M38</strain>
    </source>
</reference>
<dbReference type="InterPro" id="IPR036291">
    <property type="entry name" value="NAD(P)-bd_dom_sf"/>
</dbReference>
<dbReference type="SUPFAM" id="SSF48179">
    <property type="entry name" value="6-phosphogluconate dehydrogenase C-terminal domain-like"/>
    <property type="match status" value="2"/>
</dbReference>
<dbReference type="InterPro" id="IPR029045">
    <property type="entry name" value="ClpP/crotonase-like_dom_sf"/>
</dbReference>
<evidence type="ECO:0000256" key="3">
    <source>
        <dbReference type="ARBA" id="ARBA00022832"/>
    </source>
</evidence>
<evidence type="ECO:0000259" key="13">
    <source>
        <dbReference type="Pfam" id="PF00725"/>
    </source>
</evidence>
<evidence type="ECO:0000256" key="12">
    <source>
        <dbReference type="ARBA" id="ARBA00049556"/>
    </source>
</evidence>
<comment type="subcellular location">
    <subcellularLocation>
        <location evidence="1">Peroxisome</location>
    </subcellularLocation>
</comment>
<keyword evidence="8" id="KW-0576">Peroxisome</keyword>
<dbReference type="InterPro" id="IPR008927">
    <property type="entry name" value="6-PGluconate_DH-like_C_sf"/>
</dbReference>
<feature type="domain" description="3-hydroxyacyl-CoA dehydrogenase C-terminal" evidence="13">
    <location>
        <begin position="476"/>
        <end position="562"/>
    </location>
</feature>
<dbReference type="Proteomes" id="UP001368270">
    <property type="component" value="Unassembled WGS sequence"/>
</dbReference>
<dbReference type="InterPro" id="IPR001753">
    <property type="entry name" value="Enoyl-CoA_hydra/iso"/>
</dbReference>
<evidence type="ECO:0000259" key="14">
    <source>
        <dbReference type="Pfam" id="PF02737"/>
    </source>
</evidence>
<evidence type="ECO:0000313" key="15">
    <source>
        <dbReference type="EMBL" id="MEJ5219796.1"/>
    </source>
</evidence>
<evidence type="ECO:0000256" key="7">
    <source>
        <dbReference type="ARBA" id="ARBA00023098"/>
    </source>
</evidence>
<evidence type="ECO:0000313" key="16">
    <source>
        <dbReference type="Proteomes" id="UP001368270"/>
    </source>
</evidence>
<keyword evidence="9" id="KW-0413">Isomerase</keyword>
<name>A0ABU8QKD2_9RHOB</name>
<gene>
    <name evidence="15" type="ORF">WG622_16180</name>
</gene>
<dbReference type="Gene3D" id="3.90.226.10">
    <property type="entry name" value="2-enoyl-CoA Hydratase, Chain A, domain 1"/>
    <property type="match status" value="1"/>
</dbReference>
<keyword evidence="16" id="KW-1185">Reference proteome</keyword>
<evidence type="ECO:0000256" key="4">
    <source>
        <dbReference type="ARBA" id="ARBA00022963"/>
    </source>
</evidence>
<evidence type="ECO:0000256" key="11">
    <source>
        <dbReference type="ARBA" id="ARBA00023268"/>
    </source>
</evidence>
<dbReference type="Gene3D" id="1.10.1040.50">
    <property type="match status" value="1"/>
</dbReference>
<dbReference type="CDD" id="cd06558">
    <property type="entry name" value="crotonase-like"/>
    <property type="match status" value="1"/>
</dbReference>
<organism evidence="15 16">
    <name type="scientific">Cognatishimia coralii</name>
    <dbReference type="NCBI Taxonomy" id="3083254"/>
    <lineage>
        <taxon>Bacteria</taxon>
        <taxon>Pseudomonadati</taxon>
        <taxon>Pseudomonadota</taxon>
        <taxon>Alphaproteobacteria</taxon>
        <taxon>Rhodobacterales</taxon>
        <taxon>Paracoccaceae</taxon>
        <taxon>Cognatishimia</taxon>
    </lineage>
</organism>
<evidence type="ECO:0000256" key="1">
    <source>
        <dbReference type="ARBA" id="ARBA00004275"/>
    </source>
</evidence>
<protein>
    <submittedName>
        <fullName evidence="15">3-hydroxyacyl-CoA dehydrogenase NAD-binding domain-containing protein</fullName>
    </submittedName>
</protein>
<dbReference type="InterPro" id="IPR006176">
    <property type="entry name" value="3-OHacyl-CoA_DH_NAD-bd"/>
</dbReference>
<evidence type="ECO:0000256" key="10">
    <source>
        <dbReference type="ARBA" id="ARBA00023239"/>
    </source>
</evidence>
<dbReference type="PANTHER" id="PTHR23309:SF51">
    <property type="entry name" value="3-HYDROXYACYL-COA DEHYDROGENASE-RELATED"/>
    <property type="match status" value="1"/>
</dbReference>
<keyword evidence="6" id="KW-0520">NAD</keyword>
<dbReference type="Pfam" id="PF00725">
    <property type="entry name" value="3HCDH"/>
    <property type="match status" value="1"/>
</dbReference>
<proteinExistence type="predicted"/>
<evidence type="ECO:0000256" key="6">
    <source>
        <dbReference type="ARBA" id="ARBA00023027"/>
    </source>
</evidence>
<dbReference type="SUPFAM" id="SSF51735">
    <property type="entry name" value="NAD(P)-binding Rossmann-fold domains"/>
    <property type="match status" value="1"/>
</dbReference>
<accession>A0ABU8QKD2</accession>
<dbReference type="Gene3D" id="3.40.50.720">
    <property type="entry name" value="NAD(P)-binding Rossmann-like Domain"/>
    <property type="match status" value="1"/>
</dbReference>
<comment type="pathway">
    <text evidence="2">Lipid metabolism; fatty acid beta-oxidation.</text>
</comment>
<dbReference type="SUPFAM" id="SSF52096">
    <property type="entry name" value="ClpP/crotonase"/>
    <property type="match status" value="1"/>
</dbReference>
<comment type="catalytic activity">
    <reaction evidence="12">
        <text>a (3S)-3-hydroxyacyl-CoA + NAD(+) = a 3-oxoacyl-CoA + NADH + H(+)</text>
        <dbReference type="Rhea" id="RHEA:22432"/>
        <dbReference type="ChEBI" id="CHEBI:15378"/>
        <dbReference type="ChEBI" id="CHEBI:57318"/>
        <dbReference type="ChEBI" id="CHEBI:57540"/>
        <dbReference type="ChEBI" id="CHEBI:57945"/>
        <dbReference type="ChEBI" id="CHEBI:90726"/>
        <dbReference type="EC" id="1.1.1.35"/>
    </reaction>
</comment>
<evidence type="ECO:0000256" key="8">
    <source>
        <dbReference type="ARBA" id="ARBA00023140"/>
    </source>
</evidence>
<keyword evidence="7" id="KW-0443">Lipid metabolism</keyword>
<keyword evidence="5" id="KW-0560">Oxidoreductase</keyword>
<evidence type="ECO:0000256" key="2">
    <source>
        <dbReference type="ARBA" id="ARBA00005005"/>
    </source>
</evidence>
<dbReference type="Pfam" id="PF02737">
    <property type="entry name" value="3HCDH_N"/>
    <property type="match status" value="1"/>
</dbReference>
<evidence type="ECO:0000256" key="5">
    <source>
        <dbReference type="ARBA" id="ARBA00023002"/>
    </source>
</evidence>
<keyword evidence="10" id="KW-0456">Lyase</keyword>
<feature type="domain" description="3-hydroxyacyl-CoA dehydrogenase NAD binding" evidence="14">
    <location>
        <begin position="296"/>
        <end position="472"/>
    </location>
</feature>
<dbReference type="EMBL" id="JBBGAZ010000012">
    <property type="protein sequence ID" value="MEJ5219796.1"/>
    <property type="molecule type" value="Genomic_DNA"/>
</dbReference>
<dbReference type="PANTHER" id="PTHR23309">
    <property type="entry name" value="3-HYDROXYACYL-COA DEHYROGENASE"/>
    <property type="match status" value="1"/>
</dbReference>
<keyword evidence="11" id="KW-0511">Multifunctional enzyme</keyword>
<sequence>MSDSMVRLDIQNGIAILTLSNPPVNALSHALRTAFSVRLVEVARNTAVEGLVIACAGRTFVDGAEISELGQVNTPMLREIISRLESMGKPSVAALHGTALGGGLELALGCTFRVANQDAKIGLPEVKLGLLPGAGGTVRTTYLAGAKASLELAGSGEMMRADAAGKLGLIDAVFAGDLIANAVRFLQRKISENDIPAPVSQRAGDMPSADPAALEKLAAELCQKARSSAPMLTGQAVKAALELDFARAMQEERRLFDEAVASPRSEALRHLFFAERAAAKLPEDVAEAGTRSVQAVGVIGAGTMGSGIAMAFANSGYDVIIREMNAEALQRGLERVATTYARSVSRGSLTRNEADRRIARIEGTDEAADLAKCDLIVEAAFEDMEVKKSIFAELDRIARPGAILATNTSYLNVDAIAAATSRPGDVLGLHFFSPANVMKLVEVVRGAETAPNVLATALGVSRKLRKQPVVVGVCHGFVGNRMLAARNAQLSQLLLEGATPAQVDGAFRALGWPMGPCQMQDLAGLDISWRNRKALGTPDALPDRLCELGRFGQKAGKGWYLYDGNRERKPDPEVQVIIDTMAAERGITRKLLSENEIIDRTHGPMITEGRRILEEGIAVRSSDIDVIWVHGYGFPRDLGGPMFWDDKGRLRTKGEI</sequence>
<evidence type="ECO:0000256" key="9">
    <source>
        <dbReference type="ARBA" id="ARBA00023235"/>
    </source>
</evidence>
<dbReference type="InterPro" id="IPR006108">
    <property type="entry name" value="3HC_DH_C"/>
</dbReference>
<dbReference type="Pfam" id="PF00378">
    <property type="entry name" value="ECH_1"/>
    <property type="match status" value="1"/>
</dbReference>